<dbReference type="Pfam" id="PF01171">
    <property type="entry name" value="ATP_bind_3"/>
    <property type="match status" value="1"/>
</dbReference>
<evidence type="ECO:0000313" key="11">
    <source>
        <dbReference type="Proteomes" id="UP000243297"/>
    </source>
</evidence>
<evidence type="ECO:0000256" key="5">
    <source>
        <dbReference type="ARBA" id="ARBA00022741"/>
    </source>
</evidence>
<dbReference type="STRING" id="118967.SAMN02745191_1201"/>
<dbReference type="InterPro" id="IPR012795">
    <property type="entry name" value="tRNA_Ile_lys_synt_N"/>
</dbReference>
<dbReference type="GO" id="GO:0032267">
    <property type="term" value="F:tRNA(Ile)-lysidine synthase activity"/>
    <property type="evidence" value="ECO:0007669"/>
    <property type="project" value="UniProtKB-EC"/>
</dbReference>
<dbReference type="AlphaFoldDB" id="A0A1T4MDG2"/>
<comment type="function">
    <text evidence="8">Ligates lysine onto the cytidine present at position 34 of the AUA codon-specific tRNA(Ile) that contains the anticodon CAU, in an ATP-dependent manner. Cytidine is converted to lysidine, thus changing the amino acid specificity of the tRNA from methionine to isoleucine.</text>
</comment>
<comment type="subcellular location">
    <subcellularLocation>
        <location evidence="1 8">Cytoplasm</location>
    </subcellularLocation>
</comment>
<evidence type="ECO:0000256" key="8">
    <source>
        <dbReference type="HAMAP-Rule" id="MF_01161"/>
    </source>
</evidence>
<comment type="domain">
    <text evidence="8">The N-terminal region contains the highly conserved SGGXDS motif, predicted to be a P-loop motif involved in ATP binding.</text>
</comment>
<dbReference type="Pfam" id="PF11734">
    <property type="entry name" value="TilS_C"/>
    <property type="match status" value="1"/>
</dbReference>
<comment type="similarity">
    <text evidence="8">Belongs to the tRNA(Ile)-lysidine synthase family.</text>
</comment>
<dbReference type="GO" id="GO:0006400">
    <property type="term" value="P:tRNA modification"/>
    <property type="evidence" value="ECO:0007669"/>
    <property type="project" value="UniProtKB-UniRule"/>
</dbReference>
<evidence type="ECO:0000256" key="4">
    <source>
        <dbReference type="ARBA" id="ARBA00022694"/>
    </source>
</evidence>
<keyword evidence="4 8" id="KW-0819">tRNA processing</keyword>
<dbReference type="InterPro" id="IPR014729">
    <property type="entry name" value="Rossmann-like_a/b/a_fold"/>
</dbReference>
<organism evidence="10 11">
    <name type="scientific">Anaerorhabdus furcosa</name>
    <dbReference type="NCBI Taxonomy" id="118967"/>
    <lineage>
        <taxon>Bacteria</taxon>
        <taxon>Bacillati</taxon>
        <taxon>Bacillota</taxon>
        <taxon>Erysipelotrichia</taxon>
        <taxon>Erysipelotrichales</taxon>
        <taxon>Erysipelotrichaceae</taxon>
        <taxon>Anaerorhabdus</taxon>
    </lineage>
</organism>
<dbReference type="SMART" id="SM00977">
    <property type="entry name" value="TilS_C"/>
    <property type="match status" value="1"/>
</dbReference>
<dbReference type="EMBL" id="FUWY01000003">
    <property type="protein sequence ID" value="SJZ64784.1"/>
    <property type="molecule type" value="Genomic_DNA"/>
</dbReference>
<evidence type="ECO:0000259" key="9">
    <source>
        <dbReference type="SMART" id="SM00977"/>
    </source>
</evidence>
<dbReference type="RefSeq" id="WP_078711614.1">
    <property type="nucleotide sequence ID" value="NZ_FUWY01000003.1"/>
</dbReference>
<accession>A0A1T4MDG2</accession>
<evidence type="ECO:0000256" key="2">
    <source>
        <dbReference type="ARBA" id="ARBA00022490"/>
    </source>
</evidence>
<dbReference type="OrthoDB" id="9807403at2"/>
<dbReference type="InterPro" id="IPR012094">
    <property type="entry name" value="tRNA_Ile_lys_synt"/>
</dbReference>
<dbReference type="Proteomes" id="UP000243297">
    <property type="component" value="Unassembled WGS sequence"/>
</dbReference>
<dbReference type="PANTHER" id="PTHR43033">
    <property type="entry name" value="TRNA(ILE)-LYSIDINE SYNTHASE-RELATED"/>
    <property type="match status" value="1"/>
</dbReference>
<dbReference type="Gene3D" id="3.40.50.620">
    <property type="entry name" value="HUPs"/>
    <property type="match status" value="1"/>
</dbReference>
<dbReference type="NCBIfam" id="TIGR02433">
    <property type="entry name" value="lysidine_TilS_C"/>
    <property type="match status" value="1"/>
</dbReference>
<evidence type="ECO:0000256" key="7">
    <source>
        <dbReference type="ARBA" id="ARBA00048539"/>
    </source>
</evidence>
<dbReference type="InterPro" id="IPR012796">
    <property type="entry name" value="Lysidine-tRNA-synth_C"/>
</dbReference>
<evidence type="ECO:0000313" key="10">
    <source>
        <dbReference type="EMBL" id="SJZ64784.1"/>
    </source>
</evidence>
<dbReference type="InterPro" id="IPR011063">
    <property type="entry name" value="TilS/TtcA_N"/>
</dbReference>
<dbReference type="GO" id="GO:0005737">
    <property type="term" value="C:cytoplasm"/>
    <property type="evidence" value="ECO:0007669"/>
    <property type="project" value="UniProtKB-SubCell"/>
</dbReference>
<evidence type="ECO:0000256" key="1">
    <source>
        <dbReference type="ARBA" id="ARBA00004496"/>
    </source>
</evidence>
<keyword evidence="2 8" id="KW-0963">Cytoplasm</keyword>
<evidence type="ECO:0000256" key="3">
    <source>
        <dbReference type="ARBA" id="ARBA00022598"/>
    </source>
</evidence>
<keyword evidence="3 8" id="KW-0436">Ligase</keyword>
<dbReference type="PANTHER" id="PTHR43033:SF1">
    <property type="entry name" value="TRNA(ILE)-LYSIDINE SYNTHASE-RELATED"/>
    <property type="match status" value="1"/>
</dbReference>
<dbReference type="HAMAP" id="MF_01161">
    <property type="entry name" value="tRNA_Ile_lys_synt"/>
    <property type="match status" value="1"/>
</dbReference>
<keyword evidence="11" id="KW-1185">Reference proteome</keyword>
<reference evidence="11" key="1">
    <citation type="submission" date="2017-02" db="EMBL/GenBank/DDBJ databases">
        <authorList>
            <person name="Varghese N."/>
            <person name="Submissions S."/>
        </authorList>
    </citation>
    <scope>NUCLEOTIDE SEQUENCE [LARGE SCALE GENOMIC DNA]</scope>
    <source>
        <strain evidence="11">ATCC 25662</strain>
    </source>
</reference>
<dbReference type="CDD" id="cd01992">
    <property type="entry name" value="TilS_N"/>
    <property type="match status" value="1"/>
</dbReference>
<feature type="domain" description="Lysidine-tRNA(Ile) synthetase C-terminal" evidence="9">
    <location>
        <begin position="334"/>
        <end position="405"/>
    </location>
</feature>
<keyword evidence="5 8" id="KW-0547">Nucleotide-binding</keyword>
<comment type="catalytic activity">
    <reaction evidence="7 8">
        <text>cytidine(34) in tRNA(Ile2) + L-lysine + ATP = lysidine(34) in tRNA(Ile2) + AMP + diphosphate + H(+)</text>
        <dbReference type="Rhea" id="RHEA:43744"/>
        <dbReference type="Rhea" id="RHEA-COMP:10625"/>
        <dbReference type="Rhea" id="RHEA-COMP:10670"/>
        <dbReference type="ChEBI" id="CHEBI:15378"/>
        <dbReference type="ChEBI" id="CHEBI:30616"/>
        <dbReference type="ChEBI" id="CHEBI:32551"/>
        <dbReference type="ChEBI" id="CHEBI:33019"/>
        <dbReference type="ChEBI" id="CHEBI:82748"/>
        <dbReference type="ChEBI" id="CHEBI:83665"/>
        <dbReference type="ChEBI" id="CHEBI:456215"/>
        <dbReference type="EC" id="6.3.4.19"/>
    </reaction>
</comment>
<protein>
    <recommendedName>
        <fullName evidence="8">tRNA(Ile)-lysidine synthase</fullName>
        <ecNumber evidence="8">6.3.4.19</ecNumber>
    </recommendedName>
    <alternativeName>
        <fullName evidence="8">tRNA(Ile)-2-lysyl-cytidine synthase</fullName>
    </alternativeName>
    <alternativeName>
        <fullName evidence="8">tRNA(Ile)-lysidine synthetase</fullName>
    </alternativeName>
</protein>
<dbReference type="NCBIfam" id="TIGR02432">
    <property type="entry name" value="lysidine_TilS_N"/>
    <property type="match status" value="1"/>
</dbReference>
<sequence length="405" mass="47750">MMKELVSKKWIVAVSGGPDSMALLDMCVQEKMNVVVAHVNYHKRNTADRDEKCVKEYCEKYQIKMIVLHPKQTGKGNFQAWARDVRYDFFMKCYKEENAQGLLVGHHQDDLIETYLFQKERKSIPSHYGIAQISMYKEMEIIRPLLNMSKQDCIAYCHTHDVSYKIDESNLTNHYTRNKLRHEIVEKMTHEDRICVLQEIEERNKERYRMKQYEGLLSKAQLDISTLSHESKEFRMNCLRQWFRNQNLREANNSKDYFEQLETVLWSRNNYEVELSNGKLIVSQGICEIVGNEDKEYEVVIQSIQDFKSPYFIVETTGSMGVNACTVKEIDFPLTIRNVRQGDAIQLRFGTKKINRWFIDRKIPLKDRKSWPIVLNCNNEVILVPGIGCNVEHYSIKPNLFVLKY</sequence>
<name>A0A1T4MDG2_9FIRM</name>
<evidence type="ECO:0000256" key="6">
    <source>
        <dbReference type="ARBA" id="ARBA00022840"/>
    </source>
</evidence>
<proteinExistence type="inferred from homology"/>
<dbReference type="SUPFAM" id="SSF56037">
    <property type="entry name" value="PheT/TilS domain"/>
    <property type="match status" value="1"/>
</dbReference>
<feature type="binding site" evidence="8">
    <location>
        <begin position="15"/>
        <end position="20"/>
    </location>
    <ligand>
        <name>ATP</name>
        <dbReference type="ChEBI" id="CHEBI:30616"/>
    </ligand>
</feature>
<dbReference type="SUPFAM" id="SSF52402">
    <property type="entry name" value="Adenine nucleotide alpha hydrolases-like"/>
    <property type="match status" value="1"/>
</dbReference>
<dbReference type="EC" id="6.3.4.19" evidence="8"/>
<dbReference type="GO" id="GO:0005524">
    <property type="term" value="F:ATP binding"/>
    <property type="evidence" value="ECO:0007669"/>
    <property type="project" value="UniProtKB-UniRule"/>
</dbReference>
<keyword evidence="6 8" id="KW-0067">ATP-binding</keyword>
<gene>
    <name evidence="8" type="primary">tilS</name>
    <name evidence="10" type="ORF">SAMN02745191_1201</name>
</gene>